<sequence>MWTDSQLQELIELLPNLALAWVLLGAICYVLFQSSRFVIRNIAYYPAQPPVRRKNVKRSIATSMLSSLLIILFVGLTQINYWERLYVEFLLWIQ</sequence>
<dbReference type="Proteomes" id="UP000239366">
    <property type="component" value="Unassembled WGS sequence"/>
</dbReference>
<keyword evidence="1" id="KW-0812">Transmembrane</keyword>
<keyword evidence="3" id="KW-1185">Reference proteome</keyword>
<reference evidence="3" key="1">
    <citation type="submission" date="2016-11" db="EMBL/GenBank/DDBJ databases">
        <title>Trade-off between light-utilization and light-protection in marine flavobacteria.</title>
        <authorList>
            <person name="Kumagai Y."/>
            <person name="Yoshizawa S."/>
            <person name="Kogure K."/>
        </authorList>
    </citation>
    <scope>NUCLEOTIDE SEQUENCE [LARGE SCALE GENOMIC DNA]</scope>
    <source>
        <strain evidence="3">SG-18</strain>
    </source>
</reference>
<feature type="transmembrane region" description="Helical" evidence="1">
    <location>
        <begin position="60"/>
        <end position="82"/>
    </location>
</feature>
<evidence type="ECO:0000256" key="1">
    <source>
        <dbReference type="SAM" id="Phobius"/>
    </source>
</evidence>
<organism evidence="2 3">
    <name type="scientific">Aureicoccus marinus</name>
    <dbReference type="NCBI Taxonomy" id="754435"/>
    <lineage>
        <taxon>Bacteria</taxon>
        <taxon>Pseudomonadati</taxon>
        <taxon>Bacteroidota</taxon>
        <taxon>Flavobacteriia</taxon>
        <taxon>Flavobacteriales</taxon>
        <taxon>Flavobacteriaceae</taxon>
        <taxon>Aureicoccus</taxon>
    </lineage>
</organism>
<accession>A0A2S7T528</accession>
<keyword evidence="1" id="KW-1133">Transmembrane helix</keyword>
<comment type="caution">
    <text evidence="2">The sequence shown here is derived from an EMBL/GenBank/DDBJ whole genome shotgun (WGS) entry which is preliminary data.</text>
</comment>
<evidence type="ECO:0000313" key="2">
    <source>
        <dbReference type="EMBL" id="PQJ14556.1"/>
    </source>
</evidence>
<keyword evidence="1" id="KW-0472">Membrane</keyword>
<dbReference type="AlphaFoldDB" id="A0A2S7T528"/>
<feature type="transmembrane region" description="Helical" evidence="1">
    <location>
        <begin position="20"/>
        <end position="39"/>
    </location>
</feature>
<dbReference type="RefSeq" id="WP_105000189.1">
    <property type="nucleotide sequence ID" value="NZ_MQVX01000001.1"/>
</dbReference>
<proteinExistence type="predicted"/>
<name>A0A2S7T528_9FLAO</name>
<dbReference type="EMBL" id="MQVX01000001">
    <property type="protein sequence ID" value="PQJ14556.1"/>
    <property type="molecule type" value="Genomic_DNA"/>
</dbReference>
<gene>
    <name evidence="2" type="ORF">BST99_01235</name>
</gene>
<protein>
    <submittedName>
        <fullName evidence="2">Uncharacterized protein</fullName>
    </submittedName>
</protein>
<evidence type="ECO:0000313" key="3">
    <source>
        <dbReference type="Proteomes" id="UP000239366"/>
    </source>
</evidence>